<evidence type="ECO:0000313" key="3">
    <source>
        <dbReference type="Proteomes" id="UP000037210"/>
    </source>
</evidence>
<comment type="caution">
    <text evidence="2">The sequence shown here is derived from an EMBL/GenBank/DDBJ whole genome shotgun (WGS) entry which is preliminary data.</text>
</comment>
<name>A0A0M0BR63_9ARCH</name>
<dbReference type="Gene3D" id="2.40.100.20">
    <property type="match status" value="1"/>
</dbReference>
<evidence type="ECO:0000313" key="2">
    <source>
        <dbReference type="EMBL" id="KON30870.1"/>
    </source>
</evidence>
<proteinExistence type="predicted"/>
<organism evidence="2 3">
    <name type="scientific">miscellaneous Crenarchaeota group-15 archaeon DG-45</name>
    <dbReference type="NCBI Taxonomy" id="1685127"/>
    <lineage>
        <taxon>Archaea</taxon>
        <taxon>Candidatus Bathyarchaeota</taxon>
        <taxon>MCG-15</taxon>
    </lineage>
</organism>
<dbReference type="SUPFAM" id="SSF50891">
    <property type="entry name" value="Cyclophilin-like"/>
    <property type="match status" value="1"/>
</dbReference>
<dbReference type="AlphaFoldDB" id="A0A0M0BR63"/>
<protein>
    <recommendedName>
        <fullName evidence="1">Cyclophilin TM1367-like domain-containing protein</fullName>
    </recommendedName>
</protein>
<evidence type="ECO:0000259" key="1">
    <source>
        <dbReference type="Pfam" id="PF04126"/>
    </source>
</evidence>
<dbReference type="EMBL" id="LFWZ01000019">
    <property type="protein sequence ID" value="KON30870.1"/>
    <property type="molecule type" value="Genomic_DNA"/>
</dbReference>
<dbReference type="InterPro" id="IPR029000">
    <property type="entry name" value="Cyclophilin-like_dom_sf"/>
</dbReference>
<gene>
    <name evidence="2" type="ORF">AC482_02675</name>
</gene>
<accession>A0A0M0BR63</accession>
<dbReference type="Pfam" id="PF04126">
    <property type="entry name" value="Cyclophil_like"/>
    <property type="match status" value="1"/>
</dbReference>
<reference evidence="2 3" key="1">
    <citation type="submission" date="2015-06" db="EMBL/GenBank/DDBJ databases">
        <title>New insights into the roles of widespread benthic archaea in carbon and nitrogen cycling.</title>
        <authorList>
            <person name="Lazar C.S."/>
            <person name="Baker B.J."/>
            <person name="Seitz K.W."/>
            <person name="Hyde A.S."/>
            <person name="Dick G.J."/>
            <person name="Hinrichs K.-U."/>
            <person name="Teske A.P."/>
        </authorList>
    </citation>
    <scope>NUCLEOTIDE SEQUENCE [LARGE SCALE GENOMIC DNA]</scope>
    <source>
        <strain evidence="2">DG-45</strain>
    </source>
</reference>
<dbReference type="Proteomes" id="UP000037210">
    <property type="component" value="Unassembled WGS sequence"/>
</dbReference>
<feature type="domain" description="Cyclophilin TM1367-like" evidence="1">
    <location>
        <begin position="10"/>
        <end position="122"/>
    </location>
</feature>
<sequence>MSGASARTPIRIRVAGLGEAGGELVRFSAPLTVEALLRRLPLEGRAHPTSGGCSFIVGIRRGEEKSVREVKAGTIAYWPMGDALCLFHSDASTYSPVNRVGRVTENPGLIGRIASGARVRIERI</sequence>
<dbReference type="InterPro" id="IPR025658">
    <property type="entry name" value="Cyclophilin_TM1367"/>
</dbReference>